<name>A0A1K2IE17_9FLAO</name>
<evidence type="ECO:0000313" key="1">
    <source>
        <dbReference type="EMBL" id="SFZ89947.1"/>
    </source>
</evidence>
<sequence length="77" mass="8154">MLPPATELITKATDLLFNHSLLNGHPKFFGYITSSAAPIGTLADLLASSVNPNVGAHILSPIATEIEKKPLNGYLNL</sequence>
<keyword evidence="2" id="KW-1185">Reference proteome</keyword>
<organism evidence="1 2">
    <name type="scientific">Flaviramulus basaltis</name>
    <dbReference type="NCBI Taxonomy" id="369401"/>
    <lineage>
        <taxon>Bacteria</taxon>
        <taxon>Pseudomonadati</taxon>
        <taxon>Bacteroidota</taxon>
        <taxon>Flavobacteriia</taxon>
        <taxon>Flavobacteriales</taxon>
        <taxon>Flavobacteriaceae</taxon>
        <taxon>Flaviramulus</taxon>
    </lineage>
</organism>
<dbReference type="Proteomes" id="UP000182544">
    <property type="component" value="Unassembled WGS sequence"/>
</dbReference>
<proteinExistence type="predicted"/>
<accession>A0A1K2IE17</accession>
<gene>
    <name evidence="1" type="ORF">SAMN05428642_101653</name>
</gene>
<dbReference type="AlphaFoldDB" id="A0A1K2IE17"/>
<dbReference type="InterPro" id="IPR015424">
    <property type="entry name" value="PyrdxlP-dep_Trfase"/>
</dbReference>
<protein>
    <submittedName>
        <fullName evidence="1">Uncharacterized protein</fullName>
    </submittedName>
</protein>
<dbReference type="InterPro" id="IPR015421">
    <property type="entry name" value="PyrdxlP-dep_Trfase_major"/>
</dbReference>
<dbReference type="STRING" id="369401.SAMN05428642_101653"/>
<dbReference type="Gene3D" id="3.40.640.10">
    <property type="entry name" value="Type I PLP-dependent aspartate aminotransferase-like (Major domain)"/>
    <property type="match status" value="1"/>
</dbReference>
<dbReference type="SUPFAM" id="SSF53383">
    <property type="entry name" value="PLP-dependent transferases"/>
    <property type="match status" value="1"/>
</dbReference>
<dbReference type="RefSeq" id="WP_072400303.1">
    <property type="nucleotide sequence ID" value="NZ_FPKV01000001.1"/>
</dbReference>
<evidence type="ECO:0000313" key="2">
    <source>
        <dbReference type="Proteomes" id="UP000182544"/>
    </source>
</evidence>
<reference evidence="1 2" key="1">
    <citation type="submission" date="2016-10" db="EMBL/GenBank/DDBJ databases">
        <authorList>
            <person name="de Groot N.N."/>
        </authorList>
    </citation>
    <scope>NUCLEOTIDE SEQUENCE [LARGE SCALE GENOMIC DNA]</scope>
    <source>
        <strain evidence="1 2">DSM 18180</strain>
    </source>
</reference>
<dbReference type="EMBL" id="FPKV01000001">
    <property type="protein sequence ID" value="SFZ89947.1"/>
    <property type="molecule type" value="Genomic_DNA"/>
</dbReference>
<dbReference type="Gene3D" id="3.90.1150.170">
    <property type="match status" value="1"/>
</dbReference>